<dbReference type="InterPro" id="IPR023203">
    <property type="entry name" value="TTHA0068_sf"/>
</dbReference>
<dbReference type="Pfam" id="PF03745">
    <property type="entry name" value="DUF309"/>
    <property type="match status" value="1"/>
</dbReference>
<sequence length="175" mass="21185">MKKYPTAYIEYLAHFHGSRDFFECHEIMEEFWLQNKREVKWLALIQIAVAVYHERQKNFPGSLRLYRKVLHHLRSNKNLFEGLDIHHGDLEYLIKSRIKNILHDGEYTPMNLPLVSEELIEKSMKFTEEQGWEWLSDDSQSKNILVFKHKLRDRSDVIKAREHSLLKKKKEREEH</sequence>
<dbReference type="SUPFAM" id="SSF140663">
    <property type="entry name" value="TTHA0068-like"/>
    <property type="match status" value="1"/>
</dbReference>
<dbReference type="STRING" id="1601833.SAMN05518684_101262"/>
<name>A0A1H9PDS7_9BACI</name>
<dbReference type="EMBL" id="FOGT01000001">
    <property type="protein sequence ID" value="SER46321.1"/>
    <property type="molecule type" value="Genomic_DNA"/>
</dbReference>
<organism evidence="1 2">
    <name type="scientific">Salipaludibacillus aurantiacus</name>
    <dbReference type="NCBI Taxonomy" id="1601833"/>
    <lineage>
        <taxon>Bacteria</taxon>
        <taxon>Bacillati</taxon>
        <taxon>Bacillota</taxon>
        <taxon>Bacilli</taxon>
        <taxon>Bacillales</taxon>
        <taxon>Bacillaceae</taxon>
    </lineage>
</organism>
<reference evidence="2" key="1">
    <citation type="submission" date="2016-10" db="EMBL/GenBank/DDBJ databases">
        <authorList>
            <person name="Varghese N."/>
            <person name="Submissions S."/>
        </authorList>
    </citation>
    <scope>NUCLEOTIDE SEQUENCE [LARGE SCALE GENOMIC DNA]</scope>
    <source>
        <strain evidence="2">S9</strain>
    </source>
</reference>
<protein>
    <recommendedName>
        <fullName evidence="3">DUF309 domain-containing protein</fullName>
    </recommendedName>
</protein>
<evidence type="ECO:0000313" key="2">
    <source>
        <dbReference type="Proteomes" id="UP000198571"/>
    </source>
</evidence>
<dbReference type="Proteomes" id="UP000198571">
    <property type="component" value="Unassembled WGS sequence"/>
</dbReference>
<dbReference type="AlphaFoldDB" id="A0A1H9PDS7"/>
<evidence type="ECO:0008006" key="3">
    <source>
        <dbReference type="Google" id="ProtNLM"/>
    </source>
</evidence>
<evidence type="ECO:0000313" key="1">
    <source>
        <dbReference type="EMBL" id="SER46321.1"/>
    </source>
</evidence>
<dbReference type="Gene3D" id="1.10.3450.10">
    <property type="entry name" value="TTHA0068-like"/>
    <property type="match status" value="1"/>
</dbReference>
<accession>A0A1H9PDS7</accession>
<proteinExistence type="predicted"/>
<dbReference type="InterPro" id="IPR005500">
    <property type="entry name" value="DUF309"/>
</dbReference>
<gene>
    <name evidence="1" type="ORF">SAMN05518684_101262</name>
</gene>
<dbReference type="PANTHER" id="PTHR34796:SF1">
    <property type="entry name" value="EXPRESSED PROTEIN"/>
    <property type="match status" value="1"/>
</dbReference>
<dbReference type="RefSeq" id="WP_093047193.1">
    <property type="nucleotide sequence ID" value="NZ_FOGT01000001.1"/>
</dbReference>
<dbReference type="PANTHER" id="PTHR34796">
    <property type="entry name" value="EXPRESSED PROTEIN"/>
    <property type="match status" value="1"/>
</dbReference>
<dbReference type="OrthoDB" id="165483at2"/>
<keyword evidence="2" id="KW-1185">Reference proteome</keyword>